<comment type="caution">
    <text evidence="1">The sequence shown here is derived from an EMBL/GenBank/DDBJ whole genome shotgun (WGS) entry which is preliminary data.</text>
</comment>
<sequence>MTIAHLLQDFETDPLNADKVHLMSEEALEEHRLKAFDQGYSAGWDDAAAAQADQKTDVAAALARTLEDASFTYQEALAQLSAALDPMFKRLVDTVLPGALKDGYGMHLVEQLHEMARGQTSQPALVVVPNGAGAILKPLLEREFAMPVQIVEEASLPPGQASLRIGNAERAVDCDALMAALATALESFTYHAKEAAQNV</sequence>
<dbReference type="RefSeq" id="WP_386733827.1">
    <property type="nucleotide sequence ID" value="NZ_JBHRXI010000001.1"/>
</dbReference>
<evidence type="ECO:0000313" key="2">
    <source>
        <dbReference type="Proteomes" id="UP001595629"/>
    </source>
</evidence>
<evidence type="ECO:0000313" key="1">
    <source>
        <dbReference type="EMBL" id="MFC3612653.1"/>
    </source>
</evidence>
<dbReference type="GO" id="GO:0005524">
    <property type="term" value="F:ATP binding"/>
    <property type="evidence" value="ECO:0007669"/>
    <property type="project" value="UniProtKB-KW"/>
</dbReference>
<keyword evidence="2" id="KW-1185">Reference proteome</keyword>
<dbReference type="Proteomes" id="UP001595629">
    <property type="component" value="Unassembled WGS sequence"/>
</dbReference>
<protein>
    <submittedName>
        <fullName evidence="1">ABC transporter ATP-binding protein</fullName>
    </submittedName>
</protein>
<proteinExistence type="predicted"/>
<keyword evidence="1" id="KW-0067">ATP-binding</keyword>
<accession>A0ABV7TEZ5</accession>
<organism evidence="1 2">
    <name type="scientific">Lutimaribacter marinistellae</name>
    <dbReference type="NCBI Taxonomy" id="1820329"/>
    <lineage>
        <taxon>Bacteria</taxon>
        <taxon>Pseudomonadati</taxon>
        <taxon>Pseudomonadota</taxon>
        <taxon>Alphaproteobacteria</taxon>
        <taxon>Rhodobacterales</taxon>
        <taxon>Roseobacteraceae</taxon>
        <taxon>Lutimaribacter</taxon>
    </lineage>
</organism>
<gene>
    <name evidence="1" type="ORF">ACFORG_02680</name>
</gene>
<dbReference type="EMBL" id="JBHRXI010000001">
    <property type="protein sequence ID" value="MFC3612653.1"/>
    <property type="molecule type" value="Genomic_DNA"/>
</dbReference>
<name>A0ABV7TEZ5_9RHOB</name>
<reference evidence="2" key="1">
    <citation type="journal article" date="2019" name="Int. J. Syst. Evol. Microbiol.">
        <title>The Global Catalogue of Microorganisms (GCM) 10K type strain sequencing project: providing services to taxonomists for standard genome sequencing and annotation.</title>
        <authorList>
            <consortium name="The Broad Institute Genomics Platform"/>
            <consortium name="The Broad Institute Genome Sequencing Center for Infectious Disease"/>
            <person name="Wu L."/>
            <person name="Ma J."/>
        </authorList>
    </citation>
    <scope>NUCLEOTIDE SEQUENCE [LARGE SCALE GENOMIC DNA]</scope>
    <source>
        <strain evidence="2">KCTC 42911</strain>
    </source>
</reference>
<keyword evidence="1" id="KW-0547">Nucleotide-binding</keyword>